<dbReference type="Gene3D" id="3.30.530.20">
    <property type="match status" value="1"/>
</dbReference>
<protein>
    <submittedName>
        <fullName evidence="1">Uncharacterized protein YndB with AHSA1/START domain</fullName>
    </submittedName>
</protein>
<dbReference type="SUPFAM" id="SSF55961">
    <property type="entry name" value="Bet v1-like"/>
    <property type="match status" value="1"/>
</dbReference>
<dbReference type="AlphaFoldDB" id="A0A7W7F7K2"/>
<dbReference type="InterPro" id="IPR023393">
    <property type="entry name" value="START-like_dom_sf"/>
</dbReference>
<gene>
    <name evidence="1" type="ORF">GGQ98_000316</name>
</gene>
<sequence>MPVRKEPSGRRSVQTEVEVPGTPEAVWEAIATGPGISAWFVPTTIEGRVGGKTIQHFGPDPSMDSVGEITEWQPPHRFVAQTEEAMGTVASEWTVEAKAGGTCTVRIVHCWFADSDDWDSQFDGHAEGWVSFFKILRFYLQHFPGQESALVQVAAQFDGAVSEAFERLMKPLGVKHGTEGQSVKTGGDAPEMGGTVLEAQNTPEGFSVILKLDTPAQAIAHMIGFSMGGPIYISVRFYLYGDEAAGIAREVEVAWKTWLDARFPPA</sequence>
<proteinExistence type="predicted"/>
<dbReference type="RefSeq" id="WP_184064089.1">
    <property type="nucleotide sequence ID" value="NZ_JACHNZ010000002.1"/>
</dbReference>
<dbReference type="CDD" id="cd07814">
    <property type="entry name" value="SRPBCC_CalC_Aha1-like"/>
    <property type="match status" value="1"/>
</dbReference>
<organism evidence="1 2">
    <name type="scientific">Sphingosinicella soli</name>
    <dbReference type="NCBI Taxonomy" id="333708"/>
    <lineage>
        <taxon>Bacteria</taxon>
        <taxon>Pseudomonadati</taxon>
        <taxon>Pseudomonadota</taxon>
        <taxon>Alphaproteobacteria</taxon>
        <taxon>Sphingomonadales</taxon>
        <taxon>Sphingosinicellaceae</taxon>
        <taxon>Sphingosinicella</taxon>
    </lineage>
</organism>
<name>A0A7W7F7K2_9SPHN</name>
<reference evidence="1 2" key="1">
    <citation type="submission" date="2020-08" db="EMBL/GenBank/DDBJ databases">
        <title>Genomic Encyclopedia of Type Strains, Phase IV (KMG-IV): sequencing the most valuable type-strain genomes for metagenomic binning, comparative biology and taxonomic classification.</title>
        <authorList>
            <person name="Goeker M."/>
        </authorList>
    </citation>
    <scope>NUCLEOTIDE SEQUENCE [LARGE SCALE GENOMIC DNA]</scope>
    <source>
        <strain evidence="1 2">DSM 17328</strain>
    </source>
</reference>
<keyword evidence="2" id="KW-1185">Reference proteome</keyword>
<comment type="caution">
    <text evidence="1">The sequence shown here is derived from an EMBL/GenBank/DDBJ whole genome shotgun (WGS) entry which is preliminary data.</text>
</comment>
<accession>A0A7W7F7K2</accession>
<dbReference type="Proteomes" id="UP000566324">
    <property type="component" value="Unassembled WGS sequence"/>
</dbReference>
<dbReference type="Pfam" id="PF10604">
    <property type="entry name" value="Polyketide_cyc2"/>
    <property type="match status" value="1"/>
</dbReference>
<dbReference type="EMBL" id="JACHNZ010000002">
    <property type="protein sequence ID" value="MBB4630713.1"/>
    <property type="molecule type" value="Genomic_DNA"/>
</dbReference>
<evidence type="ECO:0000313" key="2">
    <source>
        <dbReference type="Proteomes" id="UP000566324"/>
    </source>
</evidence>
<evidence type="ECO:0000313" key="1">
    <source>
        <dbReference type="EMBL" id="MBB4630713.1"/>
    </source>
</evidence>
<dbReference type="InterPro" id="IPR019587">
    <property type="entry name" value="Polyketide_cyclase/dehydratase"/>
</dbReference>